<feature type="domain" description="Transposase IS204/IS1001/IS1096/IS1165 DDE" evidence="1">
    <location>
        <begin position="169"/>
        <end position="424"/>
    </location>
</feature>
<protein>
    <submittedName>
        <fullName evidence="2">ISL3 family transposase</fullName>
    </submittedName>
</protein>
<evidence type="ECO:0000313" key="2">
    <source>
        <dbReference type="EMBL" id="MFC4710981.1"/>
    </source>
</evidence>
<dbReference type="InterPro" id="IPR047951">
    <property type="entry name" value="Transpos_ISL3"/>
</dbReference>
<comment type="caution">
    <text evidence="2">The sequence shown here is derived from an EMBL/GenBank/DDBJ whole genome shotgun (WGS) entry which is preliminary data.</text>
</comment>
<reference evidence="3" key="1">
    <citation type="journal article" date="2019" name="Int. J. Syst. Evol. Microbiol.">
        <title>The Global Catalogue of Microorganisms (GCM) 10K type strain sequencing project: providing services to taxonomists for standard genome sequencing and annotation.</title>
        <authorList>
            <consortium name="The Broad Institute Genomics Platform"/>
            <consortium name="The Broad Institute Genome Sequencing Center for Infectious Disease"/>
            <person name="Wu L."/>
            <person name="Ma J."/>
        </authorList>
    </citation>
    <scope>NUCLEOTIDE SEQUENCE [LARGE SCALE GENOMIC DNA]</scope>
    <source>
        <strain evidence="3">CGMCC 1.19061</strain>
    </source>
</reference>
<dbReference type="PANTHER" id="PTHR33498">
    <property type="entry name" value="TRANSPOSASE FOR INSERTION SEQUENCE ELEMENT IS1557"/>
    <property type="match status" value="1"/>
</dbReference>
<dbReference type="NCBIfam" id="NF033550">
    <property type="entry name" value="transpos_ISL3"/>
    <property type="match status" value="1"/>
</dbReference>
<dbReference type="PANTHER" id="PTHR33498:SF1">
    <property type="entry name" value="TRANSPOSASE FOR INSERTION SEQUENCE ELEMENT IS1557"/>
    <property type="match status" value="1"/>
</dbReference>
<keyword evidence="3" id="KW-1185">Reference proteome</keyword>
<proteinExistence type="predicted"/>
<organism evidence="2 3">
    <name type="scientific">Enterococcus eurekensis</name>
    <dbReference type="NCBI Taxonomy" id="1159753"/>
    <lineage>
        <taxon>Bacteria</taxon>
        <taxon>Bacillati</taxon>
        <taxon>Bacillota</taxon>
        <taxon>Bacilli</taxon>
        <taxon>Lactobacillales</taxon>
        <taxon>Enterococcaceae</taxon>
        <taxon>Enterococcus</taxon>
    </lineage>
</organism>
<dbReference type="Pfam" id="PF01610">
    <property type="entry name" value="DDE_Tnp_ISL3"/>
    <property type="match status" value="1"/>
</dbReference>
<evidence type="ECO:0000313" key="3">
    <source>
        <dbReference type="Proteomes" id="UP001596026"/>
    </source>
</evidence>
<evidence type="ECO:0000259" key="1">
    <source>
        <dbReference type="Pfam" id="PF01610"/>
    </source>
</evidence>
<dbReference type="RefSeq" id="WP_379966991.1">
    <property type="nucleotide sequence ID" value="NZ_JBHSGT010000062.1"/>
</dbReference>
<accession>A0ABV9M785</accession>
<feature type="non-terminal residue" evidence="2">
    <location>
        <position position="453"/>
    </location>
</feature>
<dbReference type="Proteomes" id="UP001596026">
    <property type="component" value="Unassembled WGS sequence"/>
</dbReference>
<name>A0ABV9M785_9ENTE</name>
<dbReference type="EMBL" id="JBHSGT010000062">
    <property type="protein sequence ID" value="MFC4710981.1"/>
    <property type="molecule type" value="Genomic_DNA"/>
</dbReference>
<dbReference type="InterPro" id="IPR002560">
    <property type="entry name" value="Transposase_DDE"/>
</dbReference>
<gene>
    <name evidence="2" type="ORF">ACFO3L_10250</name>
</gene>
<sequence length="453" mass="53311">MILISHNDCIRKSIDLKDKNITFDHLFCEELVIKGRKSKVYHAKLTYQPEGCKECKKGNTNHSIVKNGFMLSKIKWISHTRYPTYLFLRKQRFLCRQCGASFLAESLEFEKHCFIARRLKQSVLFELSDASSFKDIAKRHAISSTTVIRILRKAGEEQRNQFKSLPETLCFDEFTSTKNKKGKYSFIYSNASSHKIIDILIDNFSKSIKEHFLRYSLKERLKVKAIVVDMNAGYFKLVKELFPNASVVIDRFHLVQLINRALNVTRIKTMNTYRTASPSVAKDYRKLKQYWKLFLKESNDLDYQTYHYHRLFKKVITETEIMDYLLSLNSQLKETYQLYQDLLYCSKKNDYEGFKDLILMTKKHELSPSMETSILTLKKHLPRIKNTFQSPLSNGSLEGSINKIKLIKRIAYGYRNFYNYRDRILLSFTDNQNLQCVSRPPKVRPKNLTFGGR</sequence>